<dbReference type="GO" id="GO:0016279">
    <property type="term" value="F:protein-lysine N-methyltransferase activity"/>
    <property type="evidence" value="ECO:0007669"/>
    <property type="project" value="UniProtKB-UniRule"/>
</dbReference>
<dbReference type="FunFam" id="3.90.1410.10:FF:000007">
    <property type="entry name" value="Ribosomal lysine N-methyltransferase 4"/>
    <property type="match status" value="1"/>
</dbReference>
<organism evidence="7 8">
    <name type="scientific">Ascodesmis nigricans</name>
    <dbReference type="NCBI Taxonomy" id="341454"/>
    <lineage>
        <taxon>Eukaryota</taxon>
        <taxon>Fungi</taxon>
        <taxon>Dikarya</taxon>
        <taxon>Ascomycota</taxon>
        <taxon>Pezizomycotina</taxon>
        <taxon>Pezizomycetes</taxon>
        <taxon>Pezizales</taxon>
        <taxon>Ascodesmidaceae</taxon>
        <taxon>Ascodesmis</taxon>
    </lineage>
</organism>
<comment type="subcellular location">
    <subcellularLocation>
        <location evidence="4">Nucleus</location>
    </subcellularLocation>
</comment>
<evidence type="ECO:0000256" key="1">
    <source>
        <dbReference type="ARBA" id="ARBA00022603"/>
    </source>
</evidence>
<dbReference type="Gene3D" id="3.90.1410.10">
    <property type="entry name" value="set domain protein methyltransferase, domain 1"/>
    <property type="match status" value="1"/>
</dbReference>
<dbReference type="FunCoup" id="A0A4S2N6C5">
    <property type="interactions" value="266"/>
</dbReference>
<comment type="function">
    <text evidence="4">S-adenosyl-L-methionine-dependent protein-lysine N-methyltransferase that monomethylates 60S ribosomal protein L42.</text>
</comment>
<name>A0A4S2N6C5_9PEZI</name>
<dbReference type="Gene3D" id="3.90.1420.10">
    <property type="entry name" value="Rubisco LSMT, substrate-binding domain"/>
    <property type="match status" value="1"/>
</dbReference>
<dbReference type="OrthoDB" id="341421at2759"/>
<dbReference type="Pfam" id="PF00856">
    <property type="entry name" value="SET"/>
    <property type="match status" value="1"/>
</dbReference>
<evidence type="ECO:0000256" key="3">
    <source>
        <dbReference type="ARBA" id="ARBA00022691"/>
    </source>
</evidence>
<dbReference type="STRING" id="341454.A0A4S2N6C5"/>
<dbReference type="PROSITE" id="PS50280">
    <property type="entry name" value="SET"/>
    <property type="match status" value="1"/>
</dbReference>
<dbReference type="InterPro" id="IPR001214">
    <property type="entry name" value="SET_dom"/>
</dbReference>
<sequence length="450" mass="50813">MAASNHLPPAEFDHQTNNFASWLQSSQRVSVNPNITIRDLRSAGAGRGIIATAPLAKDELLFSIPRSSVLTLETSDLNALLGKELRKLESPWLSLILVLIYETRPDSPWKPYMDILPREFDTLMYWTPEELSLLRGSAVLNKIGRDEAEEQFATVLWPIIQSRPDVFQATEAWGSKEAFLQAAHRMGSIIMSYSFDLDIVSEQSPIPTDEDDEEEEEGVCKAMVPLADMLNADADQNNCRLFQTPQFLEMRTIIPVPVGAELFNDYGPLPRSDLLRRYGYITPNYTPYDVVEVSAEAIISACDAESGKQDRLDYLLEEDVLDDAYDFDLSLEVPEEILVVMQTLLMTDDEFADYKRKGKVPRPKLVPVTDRLLRVLQNRLGDYETSIEEDEALLKNSEVMGRRRMAIEVRLGEKKILKGVLDEVVRQTDGKRGMGGGEPKVEDVKRPKLS</sequence>
<evidence type="ECO:0000256" key="5">
    <source>
        <dbReference type="SAM" id="MobiDB-lite"/>
    </source>
</evidence>
<gene>
    <name evidence="7" type="ORF">EX30DRAFT_337328</name>
</gene>
<keyword evidence="3 4" id="KW-0949">S-adenosyl-L-methionine</keyword>
<keyword evidence="2 4" id="KW-0808">Transferase</keyword>
<evidence type="ECO:0000256" key="4">
    <source>
        <dbReference type="PIRNR" id="PIRNR011771"/>
    </source>
</evidence>
<keyword evidence="8" id="KW-1185">Reference proteome</keyword>
<dbReference type="Pfam" id="PF09273">
    <property type="entry name" value="Rubis-subs-bind"/>
    <property type="match status" value="1"/>
</dbReference>
<dbReference type="InterPro" id="IPR050600">
    <property type="entry name" value="SETD3_SETD6_MTase"/>
</dbReference>
<feature type="compositionally biased region" description="Basic and acidic residues" evidence="5">
    <location>
        <begin position="439"/>
        <end position="450"/>
    </location>
</feature>
<dbReference type="SUPFAM" id="SSF81822">
    <property type="entry name" value="RuBisCo LSMT C-terminal, substrate-binding domain"/>
    <property type="match status" value="1"/>
</dbReference>
<dbReference type="InterPro" id="IPR036464">
    <property type="entry name" value="Rubisco_LSMT_subst-bd_sf"/>
</dbReference>
<evidence type="ECO:0000313" key="7">
    <source>
        <dbReference type="EMBL" id="TGZ84872.1"/>
    </source>
</evidence>
<protein>
    <recommendedName>
        <fullName evidence="4">Ribosomal lysine N-methyltransferase 4</fullName>
        <ecNumber evidence="4">2.1.1.-</ecNumber>
    </recommendedName>
</protein>
<dbReference type="PIRSF" id="PIRSF011771">
    <property type="entry name" value="RMS1_SET"/>
    <property type="match status" value="1"/>
</dbReference>
<dbReference type="InParanoid" id="A0A4S2N6C5"/>
<reference evidence="7 8" key="1">
    <citation type="submission" date="2019-04" db="EMBL/GenBank/DDBJ databases">
        <title>Comparative genomics and transcriptomics to analyze fruiting body development in filamentous ascomycetes.</title>
        <authorList>
            <consortium name="DOE Joint Genome Institute"/>
            <person name="Lutkenhaus R."/>
            <person name="Traeger S."/>
            <person name="Breuer J."/>
            <person name="Kuo A."/>
            <person name="Lipzen A."/>
            <person name="Pangilinan J."/>
            <person name="Dilworth D."/>
            <person name="Sandor L."/>
            <person name="Poggeler S."/>
            <person name="Barry K."/>
            <person name="Grigoriev I.V."/>
            <person name="Nowrousian M."/>
        </authorList>
    </citation>
    <scope>NUCLEOTIDE SEQUENCE [LARGE SCALE GENOMIC DNA]</scope>
    <source>
        <strain evidence="7 8">CBS 389.68</strain>
    </source>
</reference>
<dbReference type="EMBL" id="ML220112">
    <property type="protein sequence ID" value="TGZ84872.1"/>
    <property type="molecule type" value="Genomic_DNA"/>
</dbReference>
<evidence type="ECO:0000259" key="6">
    <source>
        <dbReference type="PROSITE" id="PS50280"/>
    </source>
</evidence>
<dbReference type="PANTHER" id="PTHR13271">
    <property type="entry name" value="UNCHARACTERIZED PUTATIVE METHYLTRANSFERASE"/>
    <property type="match status" value="1"/>
</dbReference>
<feature type="domain" description="SET" evidence="6">
    <location>
        <begin position="33"/>
        <end position="267"/>
    </location>
</feature>
<keyword evidence="4" id="KW-0539">Nucleus</keyword>
<evidence type="ECO:0000313" key="8">
    <source>
        <dbReference type="Proteomes" id="UP000298138"/>
    </source>
</evidence>
<dbReference type="GO" id="GO:0005634">
    <property type="term" value="C:nucleus"/>
    <property type="evidence" value="ECO:0007669"/>
    <property type="project" value="UniProtKB-SubCell"/>
</dbReference>
<proteinExistence type="inferred from homology"/>
<dbReference type="AlphaFoldDB" id="A0A4S2N6C5"/>
<dbReference type="GO" id="GO:0032259">
    <property type="term" value="P:methylation"/>
    <property type="evidence" value="ECO:0007669"/>
    <property type="project" value="UniProtKB-KW"/>
</dbReference>
<dbReference type="PANTHER" id="PTHR13271:SF34">
    <property type="entry name" value="N-LYSINE METHYLTRANSFERASE SETD6"/>
    <property type="match status" value="1"/>
</dbReference>
<dbReference type="EC" id="2.1.1.-" evidence="4"/>
<dbReference type="InterPro" id="IPR011383">
    <property type="entry name" value="N-lys_methylase_SETD6"/>
</dbReference>
<keyword evidence="1 4" id="KW-0489">Methyltransferase</keyword>
<comment type="similarity">
    <text evidence="4">Belongs to the class V-like SAM-binding methyltransferase superfamily. Histone-lysine methyltransferase family. SETD6 subfamily.</text>
</comment>
<dbReference type="Proteomes" id="UP000298138">
    <property type="component" value="Unassembled WGS sequence"/>
</dbReference>
<evidence type="ECO:0000256" key="2">
    <source>
        <dbReference type="ARBA" id="ARBA00022679"/>
    </source>
</evidence>
<accession>A0A4S2N6C5</accession>
<dbReference type="InterPro" id="IPR046341">
    <property type="entry name" value="SET_dom_sf"/>
</dbReference>
<dbReference type="InterPro" id="IPR015353">
    <property type="entry name" value="Rubisco_LSMT_subst-bd"/>
</dbReference>
<dbReference type="SUPFAM" id="SSF82199">
    <property type="entry name" value="SET domain"/>
    <property type="match status" value="1"/>
</dbReference>
<feature type="region of interest" description="Disordered" evidence="5">
    <location>
        <begin position="428"/>
        <end position="450"/>
    </location>
</feature>